<sequence>MGGTFDILHSGHKALLQRALEVGDIVLIGLTTDARASKNRNKTQINPYNIRLVNLQNLLKSMKSLDKFQIVPLENDWGPSVIDEDFEAIIVSDETKSTAQKINKIRLADGKTELEIVVVPMIRAQDGNRVSSSRIRNKEINSEGKIT</sequence>
<name>A0A7J4GTK5_9ARCH</name>
<evidence type="ECO:0000256" key="2">
    <source>
        <dbReference type="ARBA" id="ARBA00022679"/>
    </source>
</evidence>
<dbReference type="Proteomes" id="UP000585802">
    <property type="component" value="Unassembled WGS sequence"/>
</dbReference>
<keyword evidence="3 7" id="KW-0548">Nucleotidyltransferase</keyword>
<dbReference type="Gene3D" id="3.40.50.620">
    <property type="entry name" value="HUPs"/>
    <property type="match status" value="1"/>
</dbReference>
<evidence type="ECO:0000256" key="6">
    <source>
        <dbReference type="ARBA" id="ARBA00022993"/>
    </source>
</evidence>
<feature type="domain" description="Cytidyltransferase-like" evidence="8">
    <location>
        <begin position="1"/>
        <end position="137"/>
    </location>
</feature>
<dbReference type="GO" id="GO:0004595">
    <property type="term" value="F:pantetheine-phosphate adenylyltransferase activity"/>
    <property type="evidence" value="ECO:0007669"/>
    <property type="project" value="UniProtKB-UniRule"/>
</dbReference>
<evidence type="ECO:0000256" key="4">
    <source>
        <dbReference type="ARBA" id="ARBA00022741"/>
    </source>
</evidence>
<dbReference type="InterPro" id="IPR004821">
    <property type="entry name" value="Cyt_trans-like"/>
</dbReference>
<keyword evidence="1 7" id="KW-0963">Cytoplasm</keyword>
<keyword evidence="6 7" id="KW-0173">Coenzyme A biosynthesis</keyword>
<evidence type="ECO:0000256" key="1">
    <source>
        <dbReference type="ARBA" id="ARBA00022490"/>
    </source>
</evidence>
<gene>
    <name evidence="7" type="primary">coaD</name>
    <name evidence="9" type="ORF">EYQ70_02780</name>
</gene>
<dbReference type="EMBL" id="DUCX01000040">
    <property type="protein sequence ID" value="HIF37319.1"/>
    <property type="molecule type" value="Genomic_DNA"/>
</dbReference>
<comment type="pathway">
    <text evidence="7">Cofactor biosynthesis; coenzyme A biosynthesis.</text>
</comment>
<evidence type="ECO:0000256" key="5">
    <source>
        <dbReference type="ARBA" id="ARBA00022840"/>
    </source>
</evidence>
<dbReference type="EC" id="2.7.7.3" evidence="7"/>
<protein>
    <recommendedName>
        <fullName evidence="7">Phosphopantetheine adenylyltransferase</fullName>
        <ecNumber evidence="7">2.7.7.3</ecNumber>
    </recommendedName>
    <alternativeName>
        <fullName evidence="7">Dephospho-CoA pyrophosphorylase</fullName>
    </alternativeName>
    <alternativeName>
        <fullName evidence="7">Pantetheine-phosphate adenylyltransferase</fullName>
        <shortName evidence="7">PPAT</shortName>
    </alternativeName>
</protein>
<dbReference type="GO" id="GO:0005524">
    <property type="term" value="F:ATP binding"/>
    <property type="evidence" value="ECO:0007669"/>
    <property type="project" value="UniProtKB-KW"/>
</dbReference>
<comment type="similarity">
    <text evidence="7">Belongs to the eukaryotic CoaD family.</text>
</comment>
<dbReference type="NCBIfam" id="TIGR00125">
    <property type="entry name" value="cyt_tran_rel"/>
    <property type="match status" value="1"/>
</dbReference>
<keyword evidence="4 7" id="KW-0547">Nucleotide-binding</keyword>
<dbReference type="SUPFAM" id="SSF52374">
    <property type="entry name" value="Nucleotidylyl transferase"/>
    <property type="match status" value="1"/>
</dbReference>
<evidence type="ECO:0000256" key="3">
    <source>
        <dbReference type="ARBA" id="ARBA00022695"/>
    </source>
</evidence>
<accession>A0A7J4GTK5</accession>
<evidence type="ECO:0000313" key="9">
    <source>
        <dbReference type="EMBL" id="HIF37319.1"/>
    </source>
</evidence>
<comment type="catalytic activity">
    <reaction evidence="7">
        <text>(R)-4'-phosphopantetheine + ATP + H(+) = 3'-dephospho-CoA + diphosphate</text>
        <dbReference type="Rhea" id="RHEA:19801"/>
        <dbReference type="ChEBI" id="CHEBI:15378"/>
        <dbReference type="ChEBI" id="CHEBI:30616"/>
        <dbReference type="ChEBI" id="CHEBI:33019"/>
        <dbReference type="ChEBI" id="CHEBI:57328"/>
        <dbReference type="ChEBI" id="CHEBI:61723"/>
        <dbReference type="EC" id="2.7.7.3"/>
    </reaction>
</comment>
<dbReference type="PANTHER" id="PTHR43793:SF1">
    <property type="entry name" value="FAD SYNTHASE"/>
    <property type="match status" value="1"/>
</dbReference>
<dbReference type="InterPro" id="IPR050385">
    <property type="entry name" value="Archaeal_FAD_synthase"/>
</dbReference>
<dbReference type="GO" id="GO:0005737">
    <property type="term" value="C:cytoplasm"/>
    <property type="evidence" value="ECO:0007669"/>
    <property type="project" value="UniProtKB-SubCell"/>
</dbReference>
<keyword evidence="2 7" id="KW-0808">Transferase</keyword>
<proteinExistence type="inferred from homology"/>
<reference evidence="10" key="1">
    <citation type="journal article" date="2019" name="bioRxiv">
        <title>Genome diversification in globally distributed novel marine Proteobacteria is linked to environmental adaptation.</title>
        <authorList>
            <person name="Zhou Z."/>
            <person name="Tran P.Q."/>
            <person name="Kieft K."/>
            <person name="Anantharaman K."/>
        </authorList>
    </citation>
    <scope>NUCLEOTIDE SEQUENCE [LARGE SCALE GENOMIC DNA]</scope>
</reference>
<dbReference type="GO" id="GO:0015937">
    <property type="term" value="P:coenzyme A biosynthetic process"/>
    <property type="evidence" value="ECO:0007669"/>
    <property type="project" value="UniProtKB-UniRule"/>
</dbReference>
<dbReference type="UniPathway" id="UPA00241"/>
<evidence type="ECO:0000256" key="7">
    <source>
        <dbReference type="HAMAP-Rule" id="MF_00647"/>
    </source>
</evidence>
<dbReference type="InterPro" id="IPR014729">
    <property type="entry name" value="Rossmann-like_a/b/a_fold"/>
</dbReference>
<comment type="caution">
    <text evidence="9">The sequence shown here is derived from an EMBL/GenBank/DDBJ whole genome shotgun (WGS) entry which is preliminary data.</text>
</comment>
<comment type="function">
    <text evidence="7">Reversibly transfers an adenylyl group from ATP to 4'-phosphopantetheine, yielding dephospho-CoA (dPCoA) and pyrophosphate.</text>
</comment>
<dbReference type="Pfam" id="PF01467">
    <property type="entry name" value="CTP_transf_like"/>
    <property type="match status" value="1"/>
</dbReference>
<comment type="subcellular location">
    <subcellularLocation>
        <location evidence="7">Cytoplasm</location>
    </subcellularLocation>
</comment>
<keyword evidence="5 7" id="KW-0067">ATP-binding</keyword>
<dbReference type="NCBIfam" id="NF001985">
    <property type="entry name" value="PRK00777.1"/>
    <property type="match status" value="1"/>
</dbReference>
<dbReference type="PANTHER" id="PTHR43793">
    <property type="entry name" value="FAD SYNTHASE"/>
    <property type="match status" value="1"/>
</dbReference>
<dbReference type="AlphaFoldDB" id="A0A7J4GTK5"/>
<organism evidence="9 10">
    <name type="scientific">Marine Group III euryarchaeote</name>
    <dbReference type="NCBI Taxonomy" id="2173149"/>
    <lineage>
        <taxon>Archaea</taxon>
        <taxon>Methanobacteriati</taxon>
        <taxon>Thermoplasmatota</taxon>
        <taxon>Thermoplasmata</taxon>
        <taxon>Candidatus Thermoprofundales</taxon>
    </lineage>
</organism>
<evidence type="ECO:0000313" key="10">
    <source>
        <dbReference type="Proteomes" id="UP000585802"/>
    </source>
</evidence>
<evidence type="ECO:0000259" key="8">
    <source>
        <dbReference type="Pfam" id="PF01467"/>
    </source>
</evidence>
<dbReference type="InterPro" id="IPR023540">
    <property type="entry name" value="PPAT_arch"/>
</dbReference>
<dbReference type="HAMAP" id="MF_00647">
    <property type="entry name" value="PPAT_arch"/>
    <property type="match status" value="1"/>
</dbReference>